<evidence type="ECO:0000313" key="1">
    <source>
        <dbReference type="EMBL" id="KAI4810863.1"/>
    </source>
</evidence>
<comment type="caution">
    <text evidence="1">The sequence shown here is derived from an EMBL/GenBank/DDBJ whole genome shotgun (WGS) entry which is preliminary data.</text>
</comment>
<dbReference type="Proteomes" id="UP001057452">
    <property type="component" value="Chromosome 16"/>
</dbReference>
<accession>A0ACB9WC36</accession>
<organism evidence="1 2">
    <name type="scientific">Chaenocephalus aceratus</name>
    <name type="common">Blackfin icefish</name>
    <name type="synonym">Chaenichthys aceratus</name>
    <dbReference type="NCBI Taxonomy" id="36190"/>
    <lineage>
        <taxon>Eukaryota</taxon>
        <taxon>Metazoa</taxon>
        <taxon>Chordata</taxon>
        <taxon>Craniata</taxon>
        <taxon>Vertebrata</taxon>
        <taxon>Euteleostomi</taxon>
        <taxon>Actinopterygii</taxon>
        <taxon>Neopterygii</taxon>
        <taxon>Teleostei</taxon>
        <taxon>Neoteleostei</taxon>
        <taxon>Acanthomorphata</taxon>
        <taxon>Eupercaria</taxon>
        <taxon>Perciformes</taxon>
        <taxon>Notothenioidei</taxon>
        <taxon>Channichthyidae</taxon>
        <taxon>Chaenocephalus</taxon>
    </lineage>
</organism>
<protein>
    <submittedName>
        <fullName evidence="1">Uncharacterized protein</fullName>
    </submittedName>
</protein>
<name>A0ACB9WC36_CHAAC</name>
<evidence type="ECO:0000313" key="2">
    <source>
        <dbReference type="Proteomes" id="UP001057452"/>
    </source>
</evidence>
<keyword evidence="2" id="KW-1185">Reference proteome</keyword>
<reference evidence="1" key="1">
    <citation type="submission" date="2022-05" db="EMBL/GenBank/DDBJ databases">
        <title>Chromosome-level genome of Chaenocephalus aceratus.</title>
        <authorList>
            <person name="Park H."/>
        </authorList>
    </citation>
    <scope>NUCLEOTIDE SEQUENCE</scope>
    <source>
        <strain evidence="1">KU_202001</strain>
    </source>
</reference>
<proteinExistence type="predicted"/>
<sequence length="87" mass="9247">MSAQQQPAQSLTDAAALLSSILASAETIRTLSNVATTGPQTTVGAASGNTLDGQLSSLFPCRERLCTPLSSTTLLWHMDIWLEEKKN</sequence>
<gene>
    <name evidence="1" type="ORF">KUCAC02_013791</name>
</gene>
<dbReference type="EMBL" id="CM043800">
    <property type="protein sequence ID" value="KAI4810863.1"/>
    <property type="molecule type" value="Genomic_DNA"/>
</dbReference>